<sequence length="83" mass="9008">MITSTPANACGQDANNECGILVYSASTGVPNWATALQQMTTKMVGKVRKMLDPESYKAECVRTARRILDDVEQTHGTDFAELG</sequence>
<dbReference type="EMBL" id="PGCI01000052">
    <property type="protein sequence ID" value="PLW44996.1"/>
    <property type="molecule type" value="Genomic_DNA"/>
</dbReference>
<reference evidence="1 2" key="1">
    <citation type="submission" date="2017-11" db="EMBL/GenBank/DDBJ databases">
        <title>De novo assembly and phasing of dikaryotic genomes from two isolates of Puccinia coronata f. sp. avenae, the causal agent of oat crown rust.</title>
        <authorList>
            <person name="Miller M.E."/>
            <person name="Zhang Y."/>
            <person name="Omidvar V."/>
            <person name="Sperschneider J."/>
            <person name="Schwessinger B."/>
            <person name="Raley C."/>
            <person name="Palmer J.M."/>
            <person name="Garnica D."/>
            <person name="Upadhyaya N."/>
            <person name="Rathjen J."/>
            <person name="Taylor J.M."/>
            <person name="Park R.F."/>
            <person name="Dodds P.N."/>
            <person name="Hirsch C.D."/>
            <person name="Kianian S.F."/>
            <person name="Figueroa M."/>
        </authorList>
    </citation>
    <scope>NUCLEOTIDE SEQUENCE [LARGE SCALE GENOMIC DNA]</scope>
    <source>
        <strain evidence="1">12SD80</strain>
    </source>
</reference>
<accession>A0A2N5V511</accession>
<comment type="caution">
    <text evidence="1">The sequence shown here is derived from an EMBL/GenBank/DDBJ whole genome shotgun (WGS) entry which is preliminary data.</text>
</comment>
<name>A0A2N5V511_9BASI</name>
<evidence type="ECO:0000313" key="1">
    <source>
        <dbReference type="EMBL" id="PLW44996.1"/>
    </source>
</evidence>
<dbReference type="AlphaFoldDB" id="A0A2N5V511"/>
<evidence type="ECO:0000313" key="2">
    <source>
        <dbReference type="Proteomes" id="UP000235392"/>
    </source>
</evidence>
<proteinExistence type="predicted"/>
<dbReference type="Proteomes" id="UP000235392">
    <property type="component" value="Unassembled WGS sequence"/>
</dbReference>
<protein>
    <submittedName>
        <fullName evidence="1">Uncharacterized protein</fullName>
    </submittedName>
</protein>
<gene>
    <name evidence="1" type="ORF">PCASD_06956</name>
</gene>
<organism evidence="1 2">
    <name type="scientific">Puccinia coronata f. sp. avenae</name>
    <dbReference type="NCBI Taxonomy" id="200324"/>
    <lineage>
        <taxon>Eukaryota</taxon>
        <taxon>Fungi</taxon>
        <taxon>Dikarya</taxon>
        <taxon>Basidiomycota</taxon>
        <taxon>Pucciniomycotina</taxon>
        <taxon>Pucciniomycetes</taxon>
        <taxon>Pucciniales</taxon>
        <taxon>Pucciniaceae</taxon>
        <taxon>Puccinia</taxon>
    </lineage>
</organism>